<reference evidence="8" key="1">
    <citation type="submission" date="2021-01" db="EMBL/GenBank/DDBJ databases">
        <title>Adiantum capillus-veneris genome.</title>
        <authorList>
            <person name="Fang Y."/>
            <person name="Liao Q."/>
        </authorList>
    </citation>
    <scope>NUCLEOTIDE SEQUENCE</scope>
    <source>
        <strain evidence="8">H3</strain>
        <tissue evidence="8">Leaf</tissue>
    </source>
</reference>
<dbReference type="GO" id="GO:0016020">
    <property type="term" value="C:membrane"/>
    <property type="evidence" value="ECO:0007669"/>
    <property type="project" value="TreeGrafter"/>
</dbReference>
<dbReference type="GO" id="GO:0004143">
    <property type="term" value="F:ATP-dependent diacylglycerol kinase activity"/>
    <property type="evidence" value="ECO:0007669"/>
    <property type="project" value="UniProtKB-EC"/>
</dbReference>
<dbReference type="Proteomes" id="UP000886520">
    <property type="component" value="Chromosome 7"/>
</dbReference>
<keyword evidence="2 6" id="KW-0808">Transferase</keyword>
<evidence type="ECO:0000256" key="4">
    <source>
        <dbReference type="ARBA" id="ARBA00022777"/>
    </source>
</evidence>
<dbReference type="PANTHER" id="PTHR11255">
    <property type="entry name" value="DIACYLGLYCEROL KINASE"/>
    <property type="match status" value="1"/>
</dbReference>
<dbReference type="SUPFAM" id="SSF111331">
    <property type="entry name" value="NAD kinase/diacylglycerol kinase-like"/>
    <property type="match status" value="1"/>
</dbReference>
<dbReference type="SMART" id="SM00046">
    <property type="entry name" value="DAGKc"/>
    <property type="match status" value="1"/>
</dbReference>
<dbReference type="InterPro" id="IPR016064">
    <property type="entry name" value="NAD/diacylglycerol_kinase_sf"/>
</dbReference>
<evidence type="ECO:0000256" key="2">
    <source>
        <dbReference type="ARBA" id="ARBA00022679"/>
    </source>
</evidence>
<proteinExistence type="inferred from homology"/>
<keyword evidence="3 6" id="KW-0547">Nucleotide-binding</keyword>
<sequence>MEDDTEHIIYNMRIPEYIMQVSMQQSSDCLSAKMLRDPHINPPKLPTLVLVNSKSGGQRGQQFLSPCRVLLTPAQVVDLNEVQPETLLRRVLGGLDRLCKEGDHIAAAVNENLRIIVAGGDGTIGWVLGTLANMKLSHTPPVAPIPFGTGNNFHFSFGWGRKNVGTDLNSVRSLLIDVAKARVLPIDSWLATMKVPVASKETLEHITMPQPMHALDLPSSPNNKDNMQIFGGRFWNYFSLGMDAQVAFAFHQERQNYPKSFKSQLKNQSTYGMIGCAQGWYCVRCFHPASRSINYFGKIEYAKHDEDWQELALSPNIRSIIFLNLPSFSGGFDPWGHPSHGISEKRSLTEPQIDDGILEIVGFRDGWHGLSLLFPGGHGTRLAQAHRIRLEISSVNHTYMRMDGEPWLQPLPEKDSLTTMEISHGGCGFVLATERSIVKTSKSSEQNPQNKK</sequence>
<gene>
    <name evidence="8" type="ORF">GOP47_0007355</name>
</gene>
<comment type="catalytic activity">
    <reaction evidence="6">
        <text>a 1,2-diacyl-sn-glycerol + ATP = a 1,2-diacyl-sn-glycero-3-phosphate + ADP + H(+)</text>
        <dbReference type="Rhea" id="RHEA:10272"/>
        <dbReference type="ChEBI" id="CHEBI:15378"/>
        <dbReference type="ChEBI" id="CHEBI:17815"/>
        <dbReference type="ChEBI" id="CHEBI:30616"/>
        <dbReference type="ChEBI" id="CHEBI:58608"/>
        <dbReference type="ChEBI" id="CHEBI:456216"/>
        <dbReference type="EC" id="2.7.1.107"/>
    </reaction>
</comment>
<protein>
    <recommendedName>
        <fullName evidence="6">Diacylglycerol kinase</fullName>
        <shortName evidence="6">DAG kinase</shortName>
        <ecNumber evidence="6">2.7.1.107</ecNumber>
    </recommendedName>
</protein>
<evidence type="ECO:0000256" key="1">
    <source>
        <dbReference type="ARBA" id="ARBA00009280"/>
    </source>
</evidence>
<dbReference type="InterPro" id="IPR037607">
    <property type="entry name" value="DGK"/>
</dbReference>
<comment type="caution">
    <text evidence="8">The sequence shown here is derived from an EMBL/GenBank/DDBJ whole genome shotgun (WGS) entry which is preliminary data.</text>
</comment>
<dbReference type="EC" id="2.7.1.107" evidence="6"/>
<dbReference type="EMBL" id="JABFUD020000007">
    <property type="protein sequence ID" value="KAI5077531.1"/>
    <property type="molecule type" value="Genomic_DNA"/>
</dbReference>
<evidence type="ECO:0000256" key="6">
    <source>
        <dbReference type="RuleBase" id="RU361128"/>
    </source>
</evidence>
<dbReference type="InterPro" id="IPR000756">
    <property type="entry name" value="Diacylglycerol_kin_accessory"/>
</dbReference>
<comment type="similarity">
    <text evidence="1 6">Belongs to the eukaryotic diacylglycerol kinase family.</text>
</comment>
<dbReference type="InterPro" id="IPR017438">
    <property type="entry name" value="ATP-NAD_kinase_N"/>
</dbReference>
<evidence type="ECO:0000259" key="7">
    <source>
        <dbReference type="PROSITE" id="PS50146"/>
    </source>
</evidence>
<feature type="domain" description="DAGKc" evidence="7">
    <location>
        <begin position="42"/>
        <end position="195"/>
    </location>
</feature>
<dbReference type="Pfam" id="PF00609">
    <property type="entry name" value="DAGK_acc"/>
    <property type="match status" value="1"/>
</dbReference>
<dbReference type="InterPro" id="IPR001206">
    <property type="entry name" value="Diacylglycerol_kinase_cat_dom"/>
</dbReference>
<name>A0A9D4ZLF9_ADICA</name>
<dbReference type="PROSITE" id="PS50146">
    <property type="entry name" value="DAGK"/>
    <property type="match status" value="1"/>
</dbReference>
<dbReference type="Gene3D" id="2.60.200.40">
    <property type="match status" value="1"/>
</dbReference>
<keyword evidence="9" id="KW-1185">Reference proteome</keyword>
<dbReference type="AlphaFoldDB" id="A0A9D4ZLF9"/>
<dbReference type="GO" id="GO:0007200">
    <property type="term" value="P:phospholipase C-activating G protein-coupled receptor signaling pathway"/>
    <property type="evidence" value="ECO:0007669"/>
    <property type="project" value="InterPro"/>
</dbReference>
<dbReference type="OrthoDB" id="242257at2759"/>
<dbReference type="GO" id="GO:0005524">
    <property type="term" value="F:ATP binding"/>
    <property type="evidence" value="ECO:0007669"/>
    <property type="project" value="UniProtKB-KW"/>
</dbReference>
<dbReference type="Gene3D" id="3.40.50.10330">
    <property type="entry name" value="Probable inorganic polyphosphate/atp-NAD kinase, domain 1"/>
    <property type="match status" value="1"/>
</dbReference>
<evidence type="ECO:0000256" key="3">
    <source>
        <dbReference type="ARBA" id="ARBA00022741"/>
    </source>
</evidence>
<keyword evidence="4 6" id="KW-0418">Kinase</keyword>
<dbReference type="SMART" id="SM00045">
    <property type="entry name" value="DAGKa"/>
    <property type="match status" value="1"/>
</dbReference>
<evidence type="ECO:0000256" key="5">
    <source>
        <dbReference type="ARBA" id="ARBA00022840"/>
    </source>
</evidence>
<dbReference type="Pfam" id="PF00781">
    <property type="entry name" value="DAGK_cat"/>
    <property type="match status" value="1"/>
</dbReference>
<keyword evidence="5 6" id="KW-0067">ATP-binding</keyword>
<evidence type="ECO:0000313" key="8">
    <source>
        <dbReference type="EMBL" id="KAI5077531.1"/>
    </source>
</evidence>
<evidence type="ECO:0000313" key="9">
    <source>
        <dbReference type="Proteomes" id="UP000886520"/>
    </source>
</evidence>
<dbReference type="PANTHER" id="PTHR11255:SF98">
    <property type="entry name" value="DIACYLGLYCEROL KINASE 5"/>
    <property type="match status" value="1"/>
</dbReference>
<organism evidence="8 9">
    <name type="scientific">Adiantum capillus-veneris</name>
    <name type="common">Maidenhair fern</name>
    <dbReference type="NCBI Taxonomy" id="13818"/>
    <lineage>
        <taxon>Eukaryota</taxon>
        <taxon>Viridiplantae</taxon>
        <taxon>Streptophyta</taxon>
        <taxon>Embryophyta</taxon>
        <taxon>Tracheophyta</taxon>
        <taxon>Polypodiopsida</taxon>
        <taxon>Polypodiidae</taxon>
        <taxon>Polypodiales</taxon>
        <taxon>Pteridineae</taxon>
        <taxon>Pteridaceae</taxon>
        <taxon>Vittarioideae</taxon>
        <taxon>Adiantum</taxon>
    </lineage>
</organism>
<accession>A0A9D4ZLF9</accession>